<evidence type="ECO:0000313" key="3">
    <source>
        <dbReference type="Proteomes" id="UP000178912"/>
    </source>
</evidence>
<sequence>MSDYNMGERVNDPPYPEPLPNDNQAEEETQFNVSERLDEPPDLELLRNQDEVDEGQQLFMSERLDESPYPGLLRKKYQAPEETQFLVAFNIYNINKFATTDCVRAIYRDPDGLYHVAPATGMTEASNHLSLIQLTPVVATYESLLSTISDLATFKIRNHQGPRIRNLTMAHAFVAWELKNPMFTAFPADDDQKVKKLLMMVAQRGFKDVIQVHFSFD</sequence>
<protein>
    <submittedName>
        <fullName evidence="2">Uncharacterized protein</fullName>
    </submittedName>
</protein>
<evidence type="ECO:0000313" key="2">
    <source>
        <dbReference type="EMBL" id="CZT10680.1"/>
    </source>
</evidence>
<dbReference type="EMBL" id="FJUX01000131">
    <property type="protein sequence ID" value="CZT10680.1"/>
    <property type="molecule type" value="Genomic_DNA"/>
</dbReference>
<name>A0A1E1LJK5_9HELO</name>
<reference evidence="3" key="1">
    <citation type="submission" date="2016-03" db="EMBL/GenBank/DDBJ databases">
        <authorList>
            <person name="Guldener U."/>
        </authorList>
    </citation>
    <scope>NUCLEOTIDE SEQUENCE [LARGE SCALE GENOMIC DNA]</scope>
    <source>
        <strain evidence="3">04CH-RAC-A.6.1</strain>
    </source>
</reference>
<keyword evidence="3" id="KW-1185">Reference proteome</keyword>
<gene>
    <name evidence="2" type="ORF">RAG0_15095</name>
</gene>
<dbReference type="Proteomes" id="UP000178912">
    <property type="component" value="Unassembled WGS sequence"/>
</dbReference>
<accession>A0A1E1LJK5</accession>
<organism evidence="2 3">
    <name type="scientific">Rhynchosporium agropyri</name>
    <dbReference type="NCBI Taxonomy" id="914238"/>
    <lineage>
        <taxon>Eukaryota</taxon>
        <taxon>Fungi</taxon>
        <taxon>Dikarya</taxon>
        <taxon>Ascomycota</taxon>
        <taxon>Pezizomycotina</taxon>
        <taxon>Leotiomycetes</taxon>
        <taxon>Helotiales</taxon>
        <taxon>Ploettnerulaceae</taxon>
        <taxon>Rhynchosporium</taxon>
    </lineage>
</organism>
<evidence type="ECO:0000256" key="1">
    <source>
        <dbReference type="SAM" id="MobiDB-lite"/>
    </source>
</evidence>
<dbReference type="AlphaFoldDB" id="A0A1E1LJK5"/>
<proteinExistence type="predicted"/>
<feature type="region of interest" description="Disordered" evidence="1">
    <location>
        <begin position="1"/>
        <end position="43"/>
    </location>
</feature>